<evidence type="ECO:0000313" key="2">
    <source>
        <dbReference type="EMBL" id="PZG08719.1"/>
    </source>
</evidence>
<organism evidence="2 3">
    <name type="scientific">Nonomuraea aridisoli</name>
    <dbReference type="NCBI Taxonomy" id="2070368"/>
    <lineage>
        <taxon>Bacteria</taxon>
        <taxon>Bacillati</taxon>
        <taxon>Actinomycetota</taxon>
        <taxon>Actinomycetes</taxon>
        <taxon>Streptosporangiales</taxon>
        <taxon>Streptosporangiaceae</taxon>
        <taxon>Nonomuraea</taxon>
    </lineage>
</organism>
<sequence>MLVAVASGLCVVVLGGAILWLTPTTPTSMTAKLAVVDDAPPATPQAGPTRTATRTAPPSPQTDGTPSTIADDGTGGDTPADGAVGGFAIANVRPAGTRDGVCWAGGKVTLRALVRRTGEATSFDYTWVVDGADVARSTALIAENGRRHLAAPRPLRSTGGSHSVTLRITAPIALQRTITITMCDQAAY</sequence>
<dbReference type="EMBL" id="POUD01000261">
    <property type="protein sequence ID" value="PZG08719.1"/>
    <property type="molecule type" value="Genomic_DNA"/>
</dbReference>
<keyword evidence="3" id="KW-1185">Reference proteome</keyword>
<feature type="region of interest" description="Disordered" evidence="1">
    <location>
        <begin position="38"/>
        <end position="82"/>
    </location>
</feature>
<gene>
    <name evidence="2" type="ORF">C1J01_38620</name>
</gene>
<dbReference type="Proteomes" id="UP000249304">
    <property type="component" value="Unassembled WGS sequence"/>
</dbReference>
<name>A0A2W2DWV0_9ACTN</name>
<evidence type="ECO:0000313" key="3">
    <source>
        <dbReference type="Proteomes" id="UP000249304"/>
    </source>
</evidence>
<accession>A0A2W2DWV0</accession>
<comment type="caution">
    <text evidence="2">The sequence shown here is derived from an EMBL/GenBank/DDBJ whole genome shotgun (WGS) entry which is preliminary data.</text>
</comment>
<dbReference type="AlphaFoldDB" id="A0A2W2DWV0"/>
<protein>
    <submittedName>
        <fullName evidence="2">Uncharacterized protein</fullName>
    </submittedName>
</protein>
<reference evidence="2 3" key="1">
    <citation type="submission" date="2018-01" db="EMBL/GenBank/DDBJ databases">
        <title>Draft genome sequence of Nonomuraea sp. KC333.</title>
        <authorList>
            <person name="Sahin N."/>
            <person name="Saygin H."/>
            <person name="Ay H."/>
        </authorList>
    </citation>
    <scope>NUCLEOTIDE SEQUENCE [LARGE SCALE GENOMIC DNA]</scope>
    <source>
        <strain evidence="2 3">KC333</strain>
    </source>
</reference>
<feature type="compositionally biased region" description="Low complexity" evidence="1">
    <location>
        <begin position="44"/>
        <end position="56"/>
    </location>
</feature>
<evidence type="ECO:0000256" key="1">
    <source>
        <dbReference type="SAM" id="MobiDB-lite"/>
    </source>
</evidence>
<feature type="compositionally biased region" description="Low complexity" evidence="1">
    <location>
        <begin position="68"/>
        <end position="82"/>
    </location>
</feature>
<proteinExistence type="predicted"/>